<proteinExistence type="predicted"/>
<dbReference type="SUPFAM" id="SSF53383">
    <property type="entry name" value="PLP-dependent transferases"/>
    <property type="match status" value="1"/>
</dbReference>
<keyword evidence="2" id="KW-0032">Aminotransferase</keyword>
<dbReference type="AlphaFoldDB" id="A0A9D2GSX3"/>
<gene>
    <name evidence="5" type="ORF">H9804_00535</name>
</gene>
<comment type="cofactor">
    <cofactor evidence="1">
        <name>pyridoxal 5'-phosphate</name>
        <dbReference type="ChEBI" id="CHEBI:597326"/>
    </cofactor>
</comment>
<dbReference type="Gene3D" id="3.40.640.10">
    <property type="entry name" value="Type I PLP-dependent aspartate aminotransferase-like (Major domain)"/>
    <property type="match status" value="1"/>
</dbReference>
<dbReference type="InterPro" id="IPR015421">
    <property type="entry name" value="PyrdxlP-dep_Trfase_major"/>
</dbReference>
<comment type="caution">
    <text evidence="5">The sequence shown here is derived from an EMBL/GenBank/DDBJ whole genome shotgun (WGS) entry which is preliminary data.</text>
</comment>
<evidence type="ECO:0000313" key="5">
    <source>
        <dbReference type="EMBL" id="HIZ88406.1"/>
    </source>
</evidence>
<dbReference type="InterPro" id="IPR050859">
    <property type="entry name" value="Class-I_PLP-dep_aminotransf"/>
</dbReference>
<dbReference type="GO" id="GO:0008483">
    <property type="term" value="F:transaminase activity"/>
    <property type="evidence" value="ECO:0007669"/>
    <property type="project" value="UniProtKB-KW"/>
</dbReference>
<dbReference type="GO" id="GO:1901605">
    <property type="term" value="P:alpha-amino acid metabolic process"/>
    <property type="evidence" value="ECO:0007669"/>
    <property type="project" value="TreeGrafter"/>
</dbReference>
<evidence type="ECO:0000256" key="4">
    <source>
        <dbReference type="ARBA" id="ARBA00022898"/>
    </source>
</evidence>
<dbReference type="Proteomes" id="UP000824176">
    <property type="component" value="Unassembled WGS sequence"/>
</dbReference>
<organism evidence="5 6">
    <name type="scientific">Candidatus Mucispirillum faecigallinarum</name>
    <dbReference type="NCBI Taxonomy" id="2838699"/>
    <lineage>
        <taxon>Bacteria</taxon>
        <taxon>Pseudomonadati</taxon>
        <taxon>Deferribacterota</taxon>
        <taxon>Deferribacteres</taxon>
        <taxon>Deferribacterales</taxon>
        <taxon>Mucispirillaceae</taxon>
        <taxon>Mucispirillum</taxon>
    </lineage>
</organism>
<reference evidence="5" key="1">
    <citation type="journal article" date="2021" name="PeerJ">
        <title>Extensive microbial diversity within the chicken gut microbiome revealed by metagenomics and culture.</title>
        <authorList>
            <person name="Gilroy R."/>
            <person name="Ravi A."/>
            <person name="Getino M."/>
            <person name="Pursley I."/>
            <person name="Horton D.L."/>
            <person name="Alikhan N.F."/>
            <person name="Baker D."/>
            <person name="Gharbi K."/>
            <person name="Hall N."/>
            <person name="Watson M."/>
            <person name="Adriaenssens E.M."/>
            <person name="Foster-Nyarko E."/>
            <person name="Jarju S."/>
            <person name="Secka A."/>
            <person name="Antonio M."/>
            <person name="Oren A."/>
            <person name="Chaudhuri R.R."/>
            <person name="La Ragione R."/>
            <person name="Hildebrand F."/>
            <person name="Pallen M.J."/>
        </authorList>
    </citation>
    <scope>NUCLEOTIDE SEQUENCE</scope>
    <source>
        <strain evidence="5">ChiW4-1371</strain>
    </source>
</reference>
<dbReference type="InterPro" id="IPR015424">
    <property type="entry name" value="PyrdxlP-dep_Trfase"/>
</dbReference>
<dbReference type="CDD" id="cd00609">
    <property type="entry name" value="AAT_like"/>
    <property type="match status" value="1"/>
</dbReference>
<reference evidence="5" key="2">
    <citation type="submission" date="2021-04" db="EMBL/GenBank/DDBJ databases">
        <authorList>
            <person name="Gilroy R."/>
        </authorList>
    </citation>
    <scope>NUCLEOTIDE SEQUENCE</scope>
    <source>
        <strain evidence="5">ChiW4-1371</strain>
    </source>
</reference>
<dbReference type="EMBL" id="DXAQ01000008">
    <property type="protein sequence ID" value="HIZ88406.1"/>
    <property type="molecule type" value="Genomic_DNA"/>
</dbReference>
<evidence type="ECO:0008006" key="7">
    <source>
        <dbReference type="Google" id="ProtNLM"/>
    </source>
</evidence>
<evidence type="ECO:0000256" key="2">
    <source>
        <dbReference type="ARBA" id="ARBA00022576"/>
    </source>
</evidence>
<evidence type="ECO:0000256" key="1">
    <source>
        <dbReference type="ARBA" id="ARBA00001933"/>
    </source>
</evidence>
<name>A0A9D2GSX3_9BACT</name>
<keyword evidence="4" id="KW-0663">Pyridoxal phosphate</keyword>
<dbReference type="PANTHER" id="PTHR42790">
    <property type="entry name" value="AMINOTRANSFERASE"/>
    <property type="match status" value="1"/>
</dbReference>
<accession>A0A9D2GSX3</accession>
<keyword evidence="3" id="KW-0808">Transferase</keyword>
<evidence type="ECO:0000256" key="3">
    <source>
        <dbReference type="ARBA" id="ARBA00022679"/>
    </source>
</evidence>
<dbReference type="InterPro" id="IPR015422">
    <property type="entry name" value="PyrdxlP-dep_Trfase_small"/>
</dbReference>
<evidence type="ECO:0000313" key="6">
    <source>
        <dbReference type="Proteomes" id="UP000824176"/>
    </source>
</evidence>
<protein>
    <recommendedName>
        <fullName evidence="7">Aminotransferase class I/classII domain-containing protein</fullName>
    </recommendedName>
</protein>
<dbReference type="Gene3D" id="3.90.1150.10">
    <property type="entry name" value="Aspartate Aminotransferase, domain 1"/>
    <property type="match status" value="1"/>
</dbReference>
<dbReference type="PANTHER" id="PTHR42790:SF19">
    <property type="entry name" value="KYNURENINE_ALPHA-AMINOADIPATE AMINOTRANSFERASE, MITOCHONDRIAL"/>
    <property type="match status" value="1"/>
</dbReference>
<sequence length="319" mass="36820">MSSLRLELAKRIDLSNFHLYENNILISPGRYFAIDLVLQSILRSGSILYIESPSHIVSTSIVNSIGLNIIPVSMDNEGLNINELKRKYKKNRSSALFLSSRGNIVNNICLSKNRAQEILEFANDVNIPVIEMDYNSIYYPDAVILKRLDTNNRVIYLSTLFASYTFGFDLCWISAPDIIYTKIRDNLYQYVPYQPSLELYALEDMLRSGAYEKLIKDITPKLKDYKIFIDAAVNKYLSDYGFIASCPTGYATWFKINNSIIDLKKFSIKLEEYKISVLLGYFFGKEFYSYILIYPYSFTKEDIEKGIMLLAKVFQNSLK</sequence>